<dbReference type="GO" id="GO:0016668">
    <property type="term" value="F:oxidoreductase activity, acting on a sulfur group of donors, NAD(P) as acceptor"/>
    <property type="evidence" value="ECO:0007669"/>
    <property type="project" value="InterPro"/>
</dbReference>
<dbReference type="Gene3D" id="3.50.50.60">
    <property type="entry name" value="FAD/NAD(P)-binding domain"/>
    <property type="match status" value="2"/>
</dbReference>
<keyword evidence="9" id="KW-0520">NAD</keyword>
<dbReference type="InterPro" id="IPR036188">
    <property type="entry name" value="FAD/NAD-bd_sf"/>
</dbReference>
<feature type="binding site" evidence="9">
    <location>
        <position position="305"/>
    </location>
    <ligand>
        <name>NAD(+)</name>
        <dbReference type="ChEBI" id="CHEBI:57540"/>
    </ligand>
</feature>
<organism evidence="14 15">
    <name type="scientific">Austwickia chelonae NBRC 105200</name>
    <dbReference type="NCBI Taxonomy" id="1184607"/>
    <lineage>
        <taxon>Bacteria</taxon>
        <taxon>Bacillati</taxon>
        <taxon>Actinomycetota</taxon>
        <taxon>Actinomycetes</taxon>
        <taxon>Micrococcales</taxon>
        <taxon>Dermatophilaceae</taxon>
        <taxon>Austwickia</taxon>
    </lineage>
</organism>
<evidence type="ECO:0000313" key="14">
    <source>
        <dbReference type="EMBL" id="GAB78342.1"/>
    </source>
</evidence>
<keyword evidence="7 11" id="KW-0676">Redox-active center</keyword>
<dbReference type="SUPFAM" id="SSF51905">
    <property type="entry name" value="FAD/NAD(P)-binding domain"/>
    <property type="match status" value="1"/>
</dbReference>
<reference evidence="14 15" key="1">
    <citation type="submission" date="2012-08" db="EMBL/GenBank/DDBJ databases">
        <title>Whole genome shotgun sequence of Austwickia chelonae NBRC 105200.</title>
        <authorList>
            <person name="Yoshida I."/>
            <person name="Hosoyama A."/>
            <person name="Tsuchikane K."/>
            <person name="Katsumata H."/>
            <person name="Ando Y."/>
            <person name="Ohji S."/>
            <person name="Hamada M."/>
            <person name="Tamura T."/>
            <person name="Yamazoe A."/>
            <person name="Yamazaki S."/>
            <person name="Fujita N."/>
        </authorList>
    </citation>
    <scope>NUCLEOTIDE SEQUENCE [LARGE SCALE GENOMIC DNA]</scope>
    <source>
        <strain evidence="14 15">NBRC 105200</strain>
    </source>
</reference>
<dbReference type="InterPro" id="IPR016156">
    <property type="entry name" value="FAD/NAD-linked_Rdtase_dimer_sf"/>
</dbReference>
<evidence type="ECO:0000256" key="11">
    <source>
        <dbReference type="RuleBase" id="RU003691"/>
    </source>
</evidence>
<feature type="binding site" evidence="9">
    <location>
        <begin position="141"/>
        <end position="143"/>
    </location>
    <ligand>
        <name>FAD</name>
        <dbReference type="ChEBI" id="CHEBI:57692"/>
    </ligand>
</feature>
<keyword evidence="9" id="KW-0547">Nucleotide-binding</keyword>
<evidence type="ECO:0000256" key="4">
    <source>
        <dbReference type="ARBA" id="ARBA00022857"/>
    </source>
</evidence>
<dbReference type="eggNOG" id="COG1249">
    <property type="taxonomic scope" value="Bacteria"/>
</dbReference>
<dbReference type="PROSITE" id="PS00076">
    <property type="entry name" value="PYRIDINE_REDOX_1"/>
    <property type="match status" value="1"/>
</dbReference>
<dbReference type="PANTHER" id="PTHR43014">
    <property type="entry name" value="MERCURIC REDUCTASE"/>
    <property type="match status" value="1"/>
</dbReference>
<feature type="active site" description="Proton acceptor" evidence="8">
    <location>
        <position position="440"/>
    </location>
</feature>
<keyword evidence="15" id="KW-1185">Reference proteome</keyword>
<keyword evidence="6" id="KW-1015">Disulfide bond</keyword>
<comment type="caution">
    <text evidence="14">The sequence shown here is derived from an EMBL/GenBank/DDBJ whole genome shotgun (WGS) entry which is preliminary data.</text>
</comment>
<dbReference type="OrthoDB" id="4797035at2"/>
<protein>
    <submittedName>
        <fullName evidence="14">Mycothione reductase</fullName>
    </submittedName>
</protein>
<sequence>MDHVDLAIIGSGSGNSLITPDFADKQVAVIESGAFGGTCLNVGCIPTKMFVYAAHVAHVARESSRYGVDARVEGVRWPDIRDRVFGRIDPISEGGYEYRRQGENTRTYAGRARFTGPKELAISLNDGGEVALSADQIVVATGSSPVVPKVVAESGVRYHTSDDVMRLAELPESMVILGGGFIAAEFAHVFSDLGVKVTLVVRGPALLRKEDEEVSAAFTRIAGARWDVRLNSPVSAVRQGEGQIEVTLADGSSACGEVLLVATGRAPNSADLDVGAAGLAMRPDGRIVVDEFGRTTVPGVWALGDISSPYQLKHVANHEARVVAHNLTHPQDLRPFDHRAVPSAVFTIPQIASVGATEQQLRERGVPFVSKVQRYGDTAYGWAMEDVESFCKVLADPSSGELLGAHILGVEASTLIQPLIQAMSFGQTVSQVARGQYWIHPALTEVLENALLGVEAARS</sequence>
<dbReference type="InterPro" id="IPR012999">
    <property type="entry name" value="Pyr_OxRdtase_I_AS"/>
</dbReference>
<feature type="binding site" evidence="9">
    <location>
        <position position="48"/>
    </location>
    <ligand>
        <name>FAD</name>
        <dbReference type="ChEBI" id="CHEBI:57692"/>
    </ligand>
</feature>
<evidence type="ECO:0000256" key="6">
    <source>
        <dbReference type="ARBA" id="ARBA00023157"/>
    </source>
</evidence>
<name>K6W933_9MICO</name>
<feature type="binding site" evidence="9">
    <location>
        <begin position="178"/>
        <end position="185"/>
    </location>
    <ligand>
        <name>NAD(+)</name>
        <dbReference type="ChEBI" id="CHEBI:57540"/>
    </ligand>
</feature>
<dbReference type="PRINTS" id="PR00368">
    <property type="entry name" value="FADPNR"/>
</dbReference>
<dbReference type="NCBIfam" id="TIGR03452">
    <property type="entry name" value="mycothione_red"/>
    <property type="match status" value="1"/>
</dbReference>
<dbReference type="Pfam" id="PF02852">
    <property type="entry name" value="Pyr_redox_dim"/>
    <property type="match status" value="1"/>
</dbReference>
<gene>
    <name evidence="14" type="primary">mtr</name>
    <name evidence="14" type="ORF">AUCHE_08_05890</name>
</gene>
<feature type="binding site" evidence="9">
    <location>
        <position position="264"/>
    </location>
    <ligand>
        <name>NAD(+)</name>
        <dbReference type="ChEBI" id="CHEBI:57540"/>
    </ligand>
</feature>
<evidence type="ECO:0000256" key="2">
    <source>
        <dbReference type="ARBA" id="ARBA00022630"/>
    </source>
</evidence>
<dbReference type="PANTHER" id="PTHR43014:SF2">
    <property type="entry name" value="MERCURIC REDUCTASE"/>
    <property type="match status" value="1"/>
</dbReference>
<dbReference type="Proteomes" id="UP000008495">
    <property type="component" value="Unassembled WGS sequence"/>
</dbReference>
<evidence type="ECO:0000256" key="9">
    <source>
        <dbReference type="PIRSR" id="PIRSR000350-3"/>
    </source>
</evidence>
<dbReference type="PIRSF" id="PIRSF000350">
    <property type="entry name" value="Mercury_reductase_MerA"/>
    <property type="match status" value="1"/>
</dbReference>
<dbReference type="PRINTS" id="PR00411">
    <property type="entry name" value="PNDRDTASEI"/>
</dbReference>
<dbReference type="STRING" id="100225.SAMN05421595_0859"/>
<accession>K6W933</accession>
<evidence type="ECO:0000256" key="1">
    <source>
        <dbReference type="ARBA" id="ARBA00007532"/>
    </source>
</evidence>
<dbReference type="InterPro" id="IPR001100">
    <property type="entry name" value="Pyr_nuc-diS_OxRdtase"/>
</dbReference>
<dbReference type="EMBL" id="BAGZ01000008">
    <property type="protein sequence ID" value="GAB78342.1"/>
    <property type="molecule type" value="Genomic_DNA"/>
</dbReference>
<dbReference type="InterPro" id="IPR017817">
    <property type="entry name" value="Mycothione_reductase"/>
</dbReference>
<keyword evidence="4" id="KW-0521">NADP</keyword>
<feature type="domain" description="FAD/NAD(P)-binding" evidence="13">
    <location>
        <begin position="5"/>
        <end position="319"/>
    </location>
</feature>
<keyword evidence="2 11" id="KW-0285">Flavoprotein</keyword>
<evidence type="ECO:0000313" key="15">
    <source>
        <dbReference type="Proteomes" id="UP000008495"/>
    </source>
</evidence>
<evidence type="ECO:0000256" key="3">
    <source>
        <dbReference type="ARBA" id="ARBA00022827"/>
    </source>
</evidence>
<proteinExistence type="inferred from homology"/>
<evidence type="ECO:0000256" key="8">
    <source>
        <dbReference type="PIRSR" id="PIRSR000350-2"/>
    </source>
</evidence>
<dbReference type="SUPFAM" id="SSF55424">
    <property type="entry name" value="FAD/NAD-linked reductases, dimerisation (C-terminal) domain"/>
    <property type="match status" value="1"/>
</dbReference>
<evidence type="ECO:0000259" key="12">
    <source>
        <dbReference type="Pfam" id="PF02852"/>
    </source>
</evidence>
<comment type="cofactor">
    <cofactor evidence="9">
        <name>FAD</name>
        <dbReference type="ChEBI" id="CHEBI:57692"/>
    </cofactor>
    <text evidence="9">Binds 1 FAD per subunit.</text>
</comment>
<dbReference type="InterPro" id="IPR004099">
    <property type="entry name" value="Pyr_nucl-diS_OxRdtase_dimer"/>
</dbReference>
<evidence type="ECO:0000256" key="5">
    <source>
        <dbReference type="ARBA" id="ARBA00023002"/>
    </source>
</evidence>
<dbReference type="Gene3D" id="3.30.390.30">
    <property type="match status" value="1"/>
</dbReference>
<dbReference type="InterPro" id="IPR023753">
    <property type="entry name" value="FAD/NAD-binding_dom"/>
</dbReference>
<keyword evidence="5 11" id="KW-0560">Oxidoreductase</keyword>
<dbReference type="AlphaFoldDB" id="K6W933"/>
<dbReference type="RefSeq" id="WP_006503097.1">
    <property type="nucleotide sequence ID" value="NZ_BAGZ01000008.1"/>
</dbReference>
<keyword evidence="3 9" id="KW-0274">FAD</keyword>
<dbReference type="GO" id="GO:0003955">
    <property type="term" value="F:NAD(P)H dehydrogenase (quinone) activity"/>
    <property type="evidence" value="ECO:0007669"/>
    <property type="project" value="TreeGrafter"/>
</dbReference>
<dbReference type="Pfam" id="PF07992">
    <property type="entry name" value="Pyr_redox_2"/>
    <property type="match status" value="1"/>
</dbReference>
<evidence type="ECO:0000259" key="13">
    <source>
        <dbReference type="Pfam" id="PF07992"/>
    </source>
</evidence>
<dbReference type="GO" id="GO:0050660">
    <property type="term" value="F:flavin adenine dinucleotide binding"/>
    <property type="evidence" value="ECO:0007669"/>
    <property type="project" value="TreeGrafter"/>
</dbReference>
<feature type="domain" description="Pyridine nucleotide-disulphide oxidoreductase dimerisation" evidence="12">
    <location>
        <begin position="341"/>
        <end position="450"/>
    </location>
</feature>
<evidence type="ECO:0000256" key="7">
    <source>
        <dbReference type="ARBA" id="ARBA00023284"/>
    </source>
</evidence>
<feature type="disulfide bond" description="Redox-active" evidence="10">
    <location>
        <begin position="39"/>
        <end position="44"/>
    </location>
</feature>
<evidence type="ECO:0000256" key="10">
    <source>
        <dbReference type="PIRSR" id="PIRSR000350-4"/>
    </source>
</evidence>
<dbReference type="NCBIfam" id="NF005884">
    <property type="entry name" value="PRK07846.1"/>
    <property type="match status" value="1"/>
</dbReference>
<comment type="similarity">
    <text evidence="1 11">Belongs to the class-I pyridine nucleotide-disulfide oxidoreductase family.</text>
</comment>